<evidence type="ECO:0000313" key="5">
    <source>
        <dbReference type="EMBL" id="EMD81813.1"/>
    </source>
</evidence>
<organism evidence="5 6">
    <name type="scientific">Pacificimonas flava</name>
    <dbReference type="NCBI Taxonomy" id="1234595"/>
    <lineage>
        <taxon>Bacteria</taxon>
        <taxon>Pseudomonadati</taxon>
        <taxon>Pseudomonadota</taxon>
        <taxon>Alphaproteobacteria</taxon>
        <taxon>Sphingomonadales</taxon>
        <taxon>Sphingosinicellaceae</taxon>
        <taxon>Pacificimonas</taxon>
    </lineage>
</organism>
<dbReference type="EMBL" id="AMRV01000014">
    <property type="protein sequence ID" value="EMD81813.1"/>
    <property type="molecule type" value="Genomic_DNA"/>
</dbReference>
<feature type="domain" description="MobA-like NTP transferase" evidence="4">
    <location>
        <begin position="13"/>
        <end position="141"/>
    </location>
</feature>
<dbReference type="AlphaFoldDB" id="M2U1X8"/>
<dbReference type="PANTHER" id="PTHR43584:SF8">
    <property type="entry name" value="N-ACETYLMURAMATE ALPHA-1-PHOSPHATE URIDYLYLTRANSFERASE"/>
    <property type="match status" value="1"/>
</dbReference>
<keyword evidence="3" id="KW-0460">Magnesium</keyword>
<dbReference type="Proteomes" id="UP000011717">
    <property type="component" value="Unassembled WGS sequence"/>
</dbReference>
<gene>
    <name evidence="5" type="ORF">C725_2795</name>
</gene>
<accession>M2U1X8</accession>
<comment type="caution">
    <text evidence="5">The sequence shown here is derived from an EMBL/GenBank/DDBJ whole genome shotgun (WGS) entry which is preliminary data.</text>
</comment>
<proteinExistence type="predicted"/>
<dbReference type="Pfam" id="PF12804">
    <property type="entry name" value="NTP_transf_3"/>
    <property type="match status" value="1"/>
</dbReference>
<dbReference type="PANTHER" id="PTHR43584">
    <property type="entry name" value="NUCLEOTIDYL TRANSFERASE"/>
    <property type="match status" value="1"/>
</dbReference>
<keyword evidence="2" id="KW-0548">Nucleotidyltransferase</keyword>
<evidence type="ECO:0000313" key="6">
    <source>
        <dbReference type="Proteomes" id="UP000011717"/>
    </source>
</evidence>
<dbReference type="CDD" id="cd02523">
    <property type="entry name" value="PC_cytidylyltransferase"/>
    <property type="match status" value="1"/>
</dbReference>
<evidence type="ECO:0000256" key="2">
    <source>
        <dbReference type="ARBA" id="ARBA00022695"/>
    </source>
</evidence>
<sequence>MTMPFRPELPMRALILSAGRGSRLGPLTHNRPKCLLQFAGKPLLEWQIEALQDAGVADIVVVAGFRADAVADMIGDREGVSIAYNPFYQVADNLASLWMVREKMDRDFIVLNGDTLISSDIVTRLVERGRAPVNITVTRKADYDDDDMKVHLVEDRVAAVGKRLPKDQISAESIGILSFRGGGVVRFRRALETCIRTPEGLQNWYLSVIDRLAQDTLVAPLYVDGMASAEVDYPEDLEVAEAIATFWRDKETAPAQA</sequence>
<keyword evidence="1 5" id="KW-0808">Transferase</keyword>
<dbReference type="RefSeq" id="WP_008603759.1">
    <property type="nucleotide sequence ID" value="NZ_AMRV01000014.1"/>
</dbReference>
<reference evidence="5 6" key="1">
    <citation type="journal article" date="2013" name="Genome Announc.">
        <title>Draft Genome Sequence of Strain JLT2015T, Belonging to the Family Sphingomonadaceae of the Alphaproteobacteria.</title>
        <authorList>
            <person name="Tang K."/>
            <person name="Liu K."/>
            <person name="Li S."/>
            <person name="Jiao N."/>
        </authorList>
    </citation>
    <scope>NUCLEOTIDE SEQUENCE [LARGE SCALE GENOMIC DNA]</scope>
    <source>
        <strain evidence="5 6">JLT2015</strain>
    </source>
</reference>
<dbReference type="Gene3D" id="3.90.550.10">
    <property type="entry name" value="Spore Coat Polysaccharide Biosynthesis Protein SpsA, Chain A"/>
    <property type="match status" value="1"/>
</dbReference>
<dbReference type="GO" id="GO:0016779">
    <property type="term" value="F:nucleotidyltransferase activity"/>
    <property type="evidence" value="ECO:0007669"/>
    <property type="project" value="UniProtKB-KW"/>
</dbReference>
<evidence type="ECO:0000259" key="4">
    <source>
        <dbReference type="Pfam" id="PF12804"/>
    </source>
</evidence>
<evidence type="ECO:0000256" key="3">
    <source>
        <dbReference type="ARBA" id="ARBA00022842"/>
    </source>
</evidence>
<dbReference type="InterPro" id="IPR029044">
    <property type="entry name" value="Nucleotide-diphossugar_trans"/>
</dbReference>
<dbReference type="SUPFAM" id="SSF53448">
    <property type="entry name" value="Nucleotide-diphospho-sugar transferases"/>
    <property type="match status" value="1"/>
</dbReference>
<name>M2U1X8_9SPHN</name>
<protein>
    <submittedName>
        <fullName evidence="5">Nucleotidyl transferase</fullName>
    </submittedName>
</protein>
<evidence type="ECO:0000256" key="1">
    <source>
        <dbReference type="ARBA" id="ARBA00022679"/>
    </source>
</evidence>
<dbReference type="InterPro" id="IPR050065">
    <property type="entry name" value="GlmU-like"/>
</dbReference>
<dbReference type="InterPro" id="IPR025877">
    <property type="entry name" value="MobA-like_NTP_Trfase"/>
</dbReference>
<keyword evidence="6" id="KW-1185">Reference proteome</keyword>